<name>A0A7S1X4F6_9CHLO</name>
<feature type="compositionally biased region" description="Low complexity" evidence="1">
    <location>
        <begin position="46"/>
        <end position="58"/>
    </location>
</feature>
<dbReference type="EMBL" id="HBGG01019959">
    <property type="protein sequence ID" value="CAD9208119.1"/>
    <property type="molecule type" value="Transcribed_RNA"/>
</dbReference>
<gene>
    <name evidence="2" type="ORF">TCHU04912_LOCUS10356</name>
</gene>
<evidence type="ECO:0000256" key="1">
    <source>
        <dbReference type="SAM" id="MobiDB-lite"/>
    </source>
</evidence>
<protein>
    <submittedName>
        <fullName evidence="2">Uncharacterized protein</fullName>
    </submittedName>
</protein>
<feature type="compositionally biased region" description="Basic residues" evidence="1">
    <location>
        <begin position="10"/>
        <end position="31"/>
    </location>
</feature>
<proteinExistence type="predicted"/>
<feature type="region of interest" description="Disordered" evidence="1">
    <location>
        <begin position="195"/>
        <end position="245"/>
    </location>
</feature>
<evidence type="ECO:0000313" key="2">
    <source>
        <dbReference type="EMBL" id="CAD9208119.1"/>
    </source>
</evidence>
<feature type="compositionally biased region" description="Polar residues" evidence="1">
    <location>
        <begin position="236"/>
        <end position="245"/>
    </location>
</feature>
<feature type="compositionally biased region" description="Low complexity" evidence="1">
    <location>
        <begin position="202"/>
        <end position="211"/>
    </location>
</feature>
<organism evidence="2">
    <name type="scientific">Tetraselmis chuii</name>
    <dbReference type="NCBI Taxonomy" id="63592"/>
    <lineage>
        <taxon>Eukaryota</taxon>
        <taxon>Viridiplantae</taxon>
        <taxon>Chlorophyta</taxon>
        <taxon>core chlorophytes</taxon>
        <taxon>Chlorodendrophyceae</taxon>
        <taxon>Chlorodendrales</taxon>
        <taxon>Chlorodendraceae</taxon>
        <taxon>Tetraselmis</taxon>
    </lineage>
</organism>
<accession>A0A7S1X4F6</accession>
<dbReference type="AlphaFoldDB" id="A0A7S1X4F6"/>
<feature type="region of interest" description="Disordered" evidence="1">
    <location>
        <begin position="151"/>
        <end position="171"/>
    </location>
</feature>
<sequence length="245" mass="26999">MRREALVIKGKNKKHRTPRHRVGGSTHHRRRFSDSDGLEDSRKSLGDTFSSSGYSSDSWSDEEEDFEGTRVAEYRGKLWRRQKQETEPSVPEATAPPNLSESFRRSDGLINRLGSTLQEAGHSAAKLTKSLSLDRPRTSLPVGVCNLGSLPKSRSSLVERGKQQQTSRSFSGRLPSIKRREDIYRIDSAMEEKGLREGVARMPMPSASSASGAKMIALPHFPPKADRAGGGGGQGPQLTRSQSRV</sequence>
<reference evidence="2" key="1">
    <citation type="submission" date="2021-01" db="EMBL/GenBank/DDBJ databases">
        <authorList>
            <person name="Corre E."/>
            <person name="Pelletier E."/>
            <person name="Niang G."/>
            <person name="Scheremetjew M."/>
            <person name="Finn R."/>
            <person name="Kale V."/>
            <person name="Holt S."/>
            <person name="Cochrane G."/>
            <person name="Meng A."/>
            <person name="Brown T."/>
            <person name="Cohen L."/>
        </authorList>
    </citation>
    <scope>NUCLEOTIDE SEQUENCE</scope>
    <source>
        <strain evidence="2">PLY429</strain>
    </source>
</reference>
<feature type="region of interest" description="Disordered" evidence="1">
    <location>
        <begin position="1"/>
        <end position="107"/>
    </location>
</feature>
<feature type="compositionally biased region" description="Basic and acidic residues" evidence="1">
    <location>
        <begin position="67"/>
        <end position="86"/>
    </location>
</feature>